<protein>
    <recommendedName>
        <fullName evidence="8">TIR domain-containing protein</fullName>
    </recommendedName>
</protein>
<dbReference type="Gene3D" id="3.40.50.1820">
    <property type="entry name" value="alpha/beta hydrolase"/>
    <property type="match status" value="1"/>
</dbReference>
<gene>
    <name evidence="9" type="ORF">SVIM_LOCUS224455</name>
</gene>
<organism evidence="9">
    <name type="scientific">Salix viminalis</name>
    <name type="common">Common osier</name>
    <name type="synonym">Basket willow</name>
    <dbReference type="NCBI Taxonomy" id="40686"/>
    <lineage>
        <taxon>Eukaryota</taxon>
        <taxon>Viridiplantae</taxon>
        <taxon>Streptophyta</taxon>
        <taxon>Embryophyta</taxon>
        <taxon>Tracheophyta</taxon>
        <taxon>Spermatophyta</taxon>
        <taxon>Magnoliopsida</taxon>
        <taxon>eudicotyledons</taxon>
        <taxon>Gunneridae</taxon>
        <taxon>Pentapetalae</taxon>
        <taxon>rosids</taxon>
        <taxon>fabids</taxon>
        <taxon>Malpighiales</taxon>
        <taxon>Salicaceae</taxon>
        <taxon>Saliceae</taxon>
        <taxon>Salix</taxon>
    </lineage>
</organism>
<dbReference type="GO" id="GO:0052689">
    <property type="term" value="F:carboxylic ester hydrolase activity"/>
    <property type="evidence" value="ECO:0007669"/>
    <property type="project" value="InterPro"/>
</dbReference>
<evidence type="ECO:0000256" key="6">
    <source>
        <dbReference type="ARBA" id="ARBA00023242"/>
    </source>
</evidence>
<dbReference type="EMBL" id="CAADRP010001535">
    <property type="protein sequence ID" value="VFU39863.1"/>
    <property type="molecule type" value="Genomic_DNA"/>
</dbReference>
<evidence type="ECO:0000256" key="7">
    <source>
        <dbReference type="SAM" id="Coils"/>
    </source>
</evidence>
<keyword evidence="6" id="KW-0539">Nucleus</keyword>
<dbReference type="Pfam" id="PF01582">
    <property type="entry name" value="TIR"/>
    <property type="match status" value="1"/>
</dbReference>
<name>A0A6N2LHD5_SALVM</name>
<evidence type="ECO:0000259" key="8">
    <source>
        <dbReference type="PROSITE" id="PS50104"/>
    </source>
</evidence>
<dbReference type="InterPro" id="IPR000157">
    <property type="entry name" value="TIR_dom"/>
</dbReference>
<accession>A0A6N2LHD5</accession>
<dbReference type="GO" id="GO:0005634">
    <property type="term" value="C:nucleus"/>
    <property type="evidence" value="ECO:0007669"/>
    <property type="project" value="UniProtKB-SubCell"/>
</dbReference>
<keyword evidence="7" id="KW-0175">Coiled coil</keyword>
<dbReference type="SUPFAM" id="SSF52200">
    <property type="entry name" value="Toll/Interleukin receptor TIR domain"/>
    <property type="match status" value="1"/>
</dbReference>
<keyword evidence="5" id="KW-0611">Plant defense</keyword>
<dbReference type="GO" id="GO:0006952">
    <property type="term" value="P:defense response"/>
    <property type="evidence" value="ECO:0007669"/>
    <property type="project" value="UniProtKB-KW"/>
</dbReference>
<evidence type="ECO:0000256" key="3">
    <source>
        <dbReference type="ARBA" id="ARBA00022490"/>
    </source>
</evidence>
<dbReference type="Gene3D" id="3.40.50.10140">
    <property type="entry name" value="Toll/interleukin-1 receptor homology (TIR) domain"/>
    <property type="match status" value="1"/>
</dbReference>
<evidence type="ECO:0000256" key="2">
    <source>
        <dbReference type="ARBA" id="ARBA00004496"/>
    </source>
</evidence>
<dbReference type="PANTHER" id="PTHR46898">
    <property type="entry name" value="SENESCENCE-ASSOCIATED CARBOXYLESTERASE 101"/>
    <property type="match status" value="1"/>
</dbReference>
<keyword evidence="4" id="KW-0378">Hydrolase</keyword>
<dbReference type="InterPro" id="IPR044603">
    <property type="entry name" value="SAG101-like"/>
</dbReference>
<comment type="subcellular location">
    <subcellularLocation>
        <location evidence="2">Cytoplasm</location>
    </subcellularLocation>
    <subcellularLocation>
        <location evidence="1">Nucleus</location>
    </subcellularLocation>
</comment>
<evidence type="ECO:0000256" key="4">
    <source>
        <dbReference type="ARBA" id="ARBA00022801"/>
    </source>
</evidence>
<reference evidence="9" key="1">
    <citation type="submission" date="2019-03" db="EMBL/GenBank/DDBJ databases">
        <authorList>
            <person name="Mank J."/>
            <person name="Almeida P."/>
        </authorList>
    </citation>
    <scope>NUCLEOTIDE SEQUENCE</scope>
    <source>
        <strain evidence="9">78183</strain>
    </source>
</reference>
<dbReference type="InterPro" id="IPR035897">
    <property type="entry name" value="Toll_tir_struct_dom_sf"/>
</dbReference>
<feature type="domain" description="TIR" evidence="8">
    <location>
        <begin position="1"/>
        <end position="128"/>
    </location>
</feature>
<dbReference type="InterPro" id="IPR041266">
    <property type="entry name" value="EDS1_EP"/>
</dbReference>
<dbReference type="PANTHER" id="PTHR46898:SF3">
    <property type="entry name" value="FUNGAL LIPASE-LIKE DOMAIN-CONTAINING PROTEIN"/>
    <property type="match status" value="1"/>
</dbReference>
<dbReference type="InterPro" id="IPR029058">
    <property type="entry name" value="AB_hydrolase_fold"/>
</dbReference>
<dbReference type="GO" id="GO:0006629">
    <property type="term" value="P:lipid metabolic process"/>
    <property type="evidence" value="ECO:0007669"/>
    <property type="project" value="InterPro"/>
</dbReference>
<dbReference type="GO" id="GO:0005737">
    <property type="term" value="C:cytoplasm"/>
    <property type="evidence" value="ECO:0007669"/>
    <property type="project" value="UniProtKB-SubCell"/>
</dbReference>
<dbReference type="PROSITE" id="PS50104">
    <property type="entry name" value="TIR"/>
    <property type="match status" value="1"/>
</dbReference>
<dbReference type="Pfam" id="PF18117">
    <property type="entry name" value="EDS1_EP"/>
    <property type="match status" value="1"/>
</dbReference>
<dbReference type="InterPro" id="IPR002921">
    <property type="entry name" value="Fungal_lipase-type"/>
</dbReference>
<dbReference type="GO" id="GO:0007165">
    <property type="term" value="P:signal transduction"/>
    <property type="evidence" value="ECO:0007669"/>
    <property type="project" value="InterPro"/>
</dbReference>
<feature type="coiled-coil region" evidence="7">
    <location>
        <begin position="431"/>
        <end position="458"/>
    </location>
</feature>
<sequence>MYDVFCSIRGVHSSKNLTHLYTALVQKAIIHDSELENLRSIESSLLGEIKESGLSVIIFARDYACSPWWFDELVKIGGFIKEMKPDTVFPVSIVSYYVEQSKVDERTESYMIVFDKDEEDFGENKEKIHQWTRFGKLGDERRFALAFMWCHKGPTRRNQSKSNGHKLVSQSNCTIIAFATPAISAKDPVLQGGDLVSSSALKEQGFPLFESLCSKGNPSFSVHGAAITLFKAYFQELSLLKDQIHDSKSGELQVSSQLIVTGHSLGGSIASLFTLWLLDNIKQTYKKTKPPLCFTFGSPLLGDQGLQRAISERSKWCSCFLHVAANRDLFPRISSTSQSNPQCKPFGTFFFCSELRCNCVDDPEVVSRLLESTASPASAEEMGIDDYSGIVNSLKSRLILREDSQLGQPVLPPLRLGIILQLKAAGVEITAEQQNSSIDDLISELESHENRMAQQMKGIGGIEKLNRVKINMARLEWYRNGRKTKGAGYYDSYKNMYSIRDNEATKFKKFLTHYWRKLVEEAERKPQKEGAFMRETWLYAGTNYRRMVESLDIAEFYRQKGKRDYQTHGRSKHYILLEQWQKEHAEKLTGPPNDKKKQNVAGILTEDSCFWMNVEEALISCEQLKDESTIEKQSAREFLNMFEQYVMDQINNYAVSPEIFLENSSFMKWWTDFQEIIETSHDSPLRGFMKNCRYRQYEKGLF</sequence>
<evidence type="ECO:0000256" key="5">
    <source>
        <dbReference type="ARBA" id="ARBA00022821"/>
    </source>
</evidence>
<keyword evidence="3" id="KW-0963">Cytoplasm</keyword>
<evidence type="ECO:0000313" key="9">
    <source>
        <dbReference type="EMBL" id="VFU39863.1"/>
    </source>
</evidence>
<evidence type="ECO:0000256" key="1">
    <source>
        <dbReference type="ARBA" id="ARBA00004123"/>
    </source>
</evidence>
<proteinExistence type="predicted"/>
<dbReference type="SUPFAM" id="SSF53474">
    <property type="entry name" value="alpha/beta-Hydrolases"/>
    <property type="match status" value="1"/>
</dbReference>
<dbReference type="AlphaFoldDB" id="A0A6N2LHD5"/>
<dbReference type="Pfam" id="PF01764">
    <property type="entry name" value="Lipase_3"/>
    <property type="match status" value="1"/>
</dbReference>